<accession>A0A5E4M1A0</accession>
<feature type="domain" description="MADF" evidence="2">
    <location>
        <begin position="9"/>
        <end position="96"/>
    </location>
</feature>
<evidence type="ECO:0000256" key="1">
    <source>
        <dbReference type="SAM" id="MobiDB-lite"/>
    </source>
</evidence>
<organism evidence="3 4">
    <name type="scientific">Cinara cedri</name>
    <dbReference type="NCBI Taxonomy" id="506608"/>
    <lineage>
        <taxon>Eukaryota</taxon>
        <taxon>Metazoa</taxon>
        <taxon>Ecdysozoa</taxon>
        <taxon>Arthropoda</taxon>
        <taxon>Hexapoda</taxon>
        <taxon>Insecta</taxon>
        <taxon>Pterygota</taxon>
        <taxon>Neoptera</taxon>
        <taxon>Paraneoptera</taxon>
        <taxon>Hemiptera</taxon>
        <taxon>Sternorrhyncha</taxon>
        <taxon>Aphidomorpha</taxon>
        <taxon>Aphidoidea</taxon>
        <taxon>Aphididae</taxon>
        <taxon>Lachninae</taxon>
        <taxon>Cinara</taxon>
    </lineage>
</organism>
<dbReference type="GO" id="GO:0006357">
    <property type="term" value="P:regulation of transcription by RNA polymerase II"/>
    <property type="evidence" value="ECO:0007669"/>
    <property type="project" value="TreeGrafter"/>
</dbReference>
<sequence>MNEQTINVKLVEEVEKRPVLYNFTLSGYSRKDETEMAWDEVGKTVNMTAAECRERWKNIRAVFVRHMKPAVSGTGTKTKKPYYLMESMRFTVPYIKALGTLSGNLSNPPERKGGLEKSREFNLTATEEDSVPLSLIQQLPAVLSPPNPTTPAPSPTPLNTTLNTDMFQNKKNTTTHSQCESSPSIQTNKKRGFKNPVDKAFLEYFEAKRARTLSSLDHINPDPKTEGLKMFLFSMLPDLLKMSDEEVRLFKRKALQTIDDILSHSLECAPSNAFSSPLSTPSAHSVLLIPQDANVNNTSPFNKLETKNNQSAANF</sequence>
<feature type="compositionally biased region" description="Polar residues" evidence="1">
    <location>
        <begin position="173"/>
        <end position="187"/>
    </location>
</feature>
<dbReference type="Pfam" id="PF10545">
    <property type="entry name" value="MADF_DNA_bdg"/>
    <property type="match status" value="1"/>
</dbReference>
<dbReference type="PANTHER" id="PTHR12243:SF60">
    <property type="entry name" value="SI:CH211-15D5.12-RELATED"/>
    <property type="match status" value="1"/>
</dbReference>
<dbReference type="InterPro" id="IPR039353">
    <property type="entry name" value="TF_Adf1"/>
</dbReference>
<dbReference type="AlphaFoldDB" id="A0A5E4M1A0"/>
<dbReference type="InterPro" id="IPR006578">
    <property type="entry name" value="MADF-dom"/>
</dbReference>
<proteinExistence type="predicted"/>
<name>A0A5E4M1A0_9HEMI</name>
<keyword evidence="4" id="KW-1185">Reference proteome</keyword>
<dbReference type="Proteomes" id="UP000325440">
    <property type="component" value="Unassembled WGS sequence"/>
</dbReference>
<dbReference type="EMBL" id="CABPRJ010000008">
    <property type="protein sequence ID" value="VVC25021.1"/>
    <property type="molecule type" value="Genomic_DNA"/>
</dbReference>
<dbReference type="GO" id="GO:0005667">
    <property type="term" value="C:transcription regulator complex"/>
    <property type="evidence" value="ECO:0007669"/>
    <property type="project" value="TreeGrafter"/>
</dbReference>
<dbReference type="GO" id="GO:0005634">
    <property type="term" value="C:nucleus"/>
    <property type="evidence" value="ECO:0007669"/>
    <property type="project" value="TreeGrafter"/>
</dbReference>
<dbReference type="PANTHER" id="PTHR12243">
    <property type="entry name" value="MADF DOMAIN TRANSCRIPTION FACTOR"/>
    <property type="match status" value="1"/>
</dbReference>
<dbReference type="OrthoDB" id="8180805at2759"/>
<evidence type="ECO:0000313" key="3">
    <source>
        <dbReference type="EMBL" id="VVC25021.1"/>
    </source>
</evidence>
<evidence type="ECO:0000259" key="2">
    <source>
        <dbReference type="PROSITE" id="PS51029"/>
    </source>
</evidence>
<dbReference type="PROSITE" id="PS51029">
    <property type="entry name" value="MADF"/>
    <property type="match status" value="1"/>
</dbReference>
<evidence type="ECO:0000313" key="4">
    <source>
        <dbReference type="Proteomes" id="UP000325440"/>
    </source>
</evidence>
<dbReference type="SMART" id="SM00595">
    <property type="entry name" value="MADF"/>
    <property type="match status" value="1"/>
</dbReference>
<reference evidence="3 4" key="1">
    <citation type="submission" date="2019-08" db="EMBL/GenBank/DDBJ databases">
        <authorList>
            <person name="Alioto T."/>
            <person name="Alioto T."/>
            <person name="Gomez Garrido J."/>
        </authorList>
    </citation>
    <scope>NUCLEOTIDE SEQUENCE [LARGE SCALE GENOMIC DNA]</scope>
</reference>
<protein>
    <submittedName>
        <fullName evidence="3">MADF domain</fullName>
    </submittedName>
</protein>
<gene>
    <name evidence="3" type="ORF">CINCED_3A005657</name>
</gene>
<feature type="region of interest" description="Disordered" evidence="1">
    <location>
        <begin position="173"/>
        <end position="192"/>
    </location>
</feature>